<dbReference type="Gene3D" id="3.30.200.20">
    <property type="entry name" value="Phosphorylase Kinase, domain 1"/>
    <property type="match status" value="1"/>
</dbReference>
<keyword evidence="13 21" id="KW-0472">Membrane</keyword>
<feature type="domain" description="Bulb-type lectin" evidence="24">
    <location>
        <begin position="45"/>
        <end position="162"/>
    </location>
</feature>
<dbReference type="PROSITE" id="PS00107">
    <property type="entry name" value="PROTEIN_KINASE_ATP"/>
    <property type="match status" value="1"/>
</dbReference>
<dbReference type="SMART" id="SM00108">
    <property type="entry name" value="B_lectin"/>
    <property type="match status" value="1"/>
</dbReference>
<dbReference type="GO" id="GO:0004674">
    <property type="term" value="F:protein serine/threonine kinase activity"/>
    <property type="evidence" value="ECO:0007669"/>
    <property type="project" value="UniProtKB-KW"/>
</dbReference>
<evidence type="ECO:0000256" key="21">
    <source>
        <dbReference type="SAM" id="Phobius"/>
    </source>
</evidence>
<evidence type="ECO:0000256" key="6">
    <source>
        <dbReference type="ARBA" id="ARBA00022692"/>
    </source>
</evidence>
<feature type="transmembrane region" description="Helical" evidence="21">
    <location>
        <begin position="823"/>
        <end position="843"/>
    </location>
</feature>
<keyword evidence="15" id="KW-0675">Receptor</keyword>
<dbReference type="SMART" id="SM00220">
    <property type="entry name" value="S_TKc"/>
    <property type="match status" value="1"/>
</dbReference>
<evidence type="ECO:0000256" key="14">
    <source>
        <dbReference type="ARBA" id="ARBA00023157"/>
    </source>
</evidence>
<organism evidence="26 27">
    <name type="scientific">Stephania japonica</name>
    <dbReference type="NCBI Taxonomy" id="461633"/>
    <lineage>
        <taxon>Eukaryota</taxon>
        <taxon>Viridiplantae</taxon>
        <taxon>Streptophyta</taxon>
        <taxon>Embryophyta</taxon>
        <taxon>Tracheophyta</taxon>
        <taxon>Spermatophyta</taxon>
        <taxon>Magnoliopsida</taxon>
        <taxon>Ranunculales</taxon>
        <taxon>Menispermaceae</taxon>
        <taxon>Menispermoideae</taxon>
        <taxon>Cissampelideae</taxon>
        <taxon>Stephania</taxon>
    </lineage>
</organism>
<comment type="similarity">
    <text evidence="19">Belongs to the protein kinase superfamily. Ser/Thr protein kinase family.</text>
</comment>
<evidence type="ECO:0000256" key="17">
    <source>
        <dbReference type="ARBA" id="ARBA00047899"/>
    </source>
</evidence>
<comment type="caution">
    <text evidence="26">The sequence shown here is derived from an EMBL/GenBank/DDBJ whole genome shotgun (WGS) entry which is preliminary data.</text>
</comment>
<evidence type="ECO:0000256" key="12">
    <source>
        <dbReference type="ARBA" id="ARBA00022989"/>
    </source>
</evidence>
<reference evidence="26 27" key="1">
    <citation type="submission" date="2024-01" db="EMBL/GenBank/DDBJ databases">
        <title>Genome assemblies of Stephania.</title>
        <authorList>
            <person name="Yang L."/>
        </authorList>
    </citation>
    <scope>NUCLEOTIDE SEQUENCE [LARGE SCALE GENOMIC DNA]</scope>
    <source>
        <strain evidence="26">QJT</strain>
        <tissue evidence="26">Leaf</tissue>
    </source>
</reference>
<dbReference type="InterPro" id="IPR036426">
    <property type="entry name" value="Bulb-type_lectin_dom_sf"/>
</dbReference>
<dbReference type="PROSITE" id="PS50948">
    <property type="entry name" value="PAN"/>
    <property type="match status" value="1"/>
</dbReference>
<keyword evidence="4" id="KW-0597">Phosphoprotein</keyword>
<evidence type="ECO:0000256" key="16">
    <source>
        <dbReference type="ARBA" id="ARBA00023180"/>
    </source>
</evidence>
<keyword evidence="16" id="KW-0325">Glycoprotein</keyword>
<dbReference type="PROSITE" id="PS50011">
    <property type="entry name" value="PROTEIN_KINASE_DOM"/>
    <property type="match status" value="1"/>
</dbReference>
<name>A0AAP0HZ68_9MAGN</name>
<evidence type="ECO:0000256" key="10">
    <source>
        <dbReference type="ARBA" id="ARBA00022777"/>
    </source>
</evidence>
<dbReference type="PANTHER" id="PTHR47976:SF115">
    <property type="entry name" value="RECEPTOR-LIKE SERINE_THREONINE-PROTEIN KINASE"/>
    <property type="match status" value="1"/>
</dbReference>
<dbReference type="Pfam" id="PF01453">
    <property type="entry name" value="B_lectin"/>
    <property type="match status" value="1"/>
</dbReference>
<evidence type="ECO:0000256" key="11">
    <source>
        <dbReference type="ARBA" id="ARBA00022840"/>
    </source>
</evidence>
<evidence type="ECO:0000256" key="4">
    <source>
        <dbReference type="ARBA" id="ARBA00022553"/>
    </source>
</evidence>
<evidence type="ECO:0000256" key="2">
    <source>
        <dbReference type="ARBA" id="ARBA00022527"/>
    </source>
</evidence>
<sequence length="845" mass="94320">MRCIASCAAMKTMTGLLIWPLFLYNQNLLQPCAAKTMNVGKILPGIRASHKEFIDMNGLFLSSYNSNFRFGLSSTRDETSFLLVVVHTSTSRIVWTANIGSPVKDSDEFVFKNNGEVYLEKGGERVWSIVTVGKEVTSMELRDSGNLVLIGKDKKTTIWESFNYPTDTLLSNQSFSKGMRLSSNPRSNKLSYFLEFQSNDLLLYAGSSRAPQSYWSLGRDRRNIINSKGDVYSAILNSNSWKLYDKNHTLILQFIISDYNDQNTIRAATLGNDGFISFYVLDNGGSSSDKIVTIPEGSCSTPGSCDTYFVCYKDRPCTCPLDLSSYPNCKPEILSSCSTSENSMNLVSGNSLDYSALEYVSPLSIADIEGCKEACLRNCSCHVLFHKPASKSCFLFDEIGSLRFLDGNSPTTAVTSLYIKGSSKTSSKGLSETTSSGRKHFMLIAIIIVVAVLAIAGICYLGIYCYQRKKRYSATQQCFSEVQDDVLENLPGMPIRFKYQELEIATNNFSMKLGQGGFGSVYKGILQDGTQVAIKKLESIGQGKKEFQAEVSVLGTICHSHLVQIKGFCLEGDHRLLVYEYMAKGSLDKWIFMKNNEGLLLNWEKRLSIVLGTAKGLAYLHEDCYARIVHCDIKPGNVLLDDNYHAKLSDFGMAKLMTKEQSRVFTTLRGTRGYLAPEWITNQPISEKSDVFSYGILLLEIIGGRKILEPLKDQEKVYLPLYAFQMMKEGKIREVIDPMLDVNAEDETVVNAIKVALWCIQQNMHERPSMSQVVQMLEGVLDVPQLLGSSRGACQFTLATSEQILMTMTPSQKPHQKLRAIHLFQLIGCLVQGNEIYMIYIIGSL</sequence>
<feature type="transmembrane region" description="Helical" evidence="21">
    <location>
        <begin position="441"/>
        <end position="463"/>
    </location>
</feature>
<evidence type="ECO:0000256" key="15">
    <source>
        <dbReference type="ARBA" id="ARBA00023170"/>
    </source>
</evidence>
<evidence type="ECO:0000259" key="25">
    <source>
        <dbReference type="PROSITE" id="PS50948"/>
    </source>
</evidence>
<evidence type="ECO:0000259" key="24">
    <source>
        <dbReference type="PROSITE" id="PS50927"/>
    </source>
</evidence>
<dbReference type="FunFam" id="1.10.510.10:FF:000248">
    <property type="entry name" value="S-receptor-like kinase 5"/>
    <property type="match status" value="1"/>
</dbReference>
<evidence type="ECO:0000256" key="20">
    <source>
        <dbReference type="PROSITE-ProRule" id="PRU10141"/>
    </source>
</evidence>
<keyword evidence="27" id="KW-1185">Reference proteome</keyword>
<dbReference type="GO" id="GO:0030246">
    <property type="term" value="F:carbohydrate binding"/>
    <property type="evidence" value="ECO:0007669"/>
    <property type="project" value="UniProtKB-KW"/>
</dbReference>
<comment type="catalytic activity">
    <reaction evidence="18 19">
        <text>L-seryl-[protein] + ATP = O-phospho-L-seryl-[protein] + ADP + H(+)</text>
        <dbReference type="Rhea" id="RHEA:17989"/>
        <dbReference type="Rhea" id="RHEA-COMP:9863"/>
        <dbReference type="Rhea" id="RHEA-COMP:11604"/>
        <dbReference type="ChEBI" id="CHEBI:15378"/>
        <dbReference type="ChEBI" id="CHEBI:29999"/>
        <dbReference type="ChEBI" id="CHEBI:30616"/>
        <dbReference type="ChEBI" id="CHEBI:83421"/>
        <dbReference type="ChEBI" id="CHEBI:456216"/>
        <dbReference type="EC" id="2.7.11.1"/>
    </reaction>
</comment>
<dbReference type="EMBL" id="JBBNAE010000008">
    <property type="protein sequence ID" value="KAK9102016.1"/>
    <property type="molecule type" value="Genomic_DNA"/>
</dbReference>
<evidence type="ECO:0000256" key="22">
    <source>
        <dbReference type="SAM" id="SignalP"/>
    </source>
</evidence>
<feature type="signal peptide" evidence="22">
    <location>
        <begin position="1"/>
        <end position="34"/>
    </location>
</feature>
<dbReference type="Gene3D" id="1.10.510.10">
    <property type="entry name" value="Transferase(Phosphotransferase) domain 1"/>
    <property type="match status" value="1"/>
</dbReference>
<evidence type="ECO:0000256" key="5">
    <source>
        <dbReference type="ARBA" id="ARBA00022679"/>
    </source>
</evidence>
<dbReference type="InterPro" id="IPR024171">
    <property type="entry name" value="SRK-like_kinase"/>
</dbReference>
<keyword evidence="7 22" id="KW-0732">Signal</keyword>
<feature type="domain" description="Protein kinase" evidence="23">
    <location>
        <begin position="507"/>
        <end position="781"/>
    </location>
</feature>
<evidence type="ECO:0000256" key="1">
    <source>
        <dbReference type="ARBA" id="ARBA00004479"/>
    </source>
</evidence>
<dbReference type="InterPro" id="IPR008271">
    <property type="entry name" value="Ser/Thr_kinase_AS"/>
</dbReference>
<keyword evidence="12 21" id="KW-1133">Transmembrane helix</keyword>
<dbReference type="InterPro" id="IPR017441">
    <property type="entry name" value="Protein_kinase_ATP_BS"/>
</dbReference>
<dbReference type="GO" id="GO:0016020">
    <property type="term" value="C:membrane"/>
    <property type="evidence" value="ECO:0007669"/>
    <property type="project" value="UniProtKB-SubCell"/>
</dbReference>
<dbReference type="PIRSF" id="PIRSF000641">
    <property type="entry name" value="SRK"/>
    <property type="match status" value="1"/>
</dbReference>
<dbReference type="InterPro" id="IPR003609">
    <property type="entry name" value="Pan_app"/>
</dbReference>
<dbReference type="FunFam" id="3.30.200.20:FF:000178">
    <property type="entry name" value="serine/threonine-protein kinase PBS1-like"/>
    <property type="match status" value="1"/>
</dbReference>
<evidence type="ECO:0000256" key="8">
    <source>
        <dbReference type="ARBA" id="ARBA00022734"/>
    </source>
</evidence>
<dbReference type="PANTHER" id="PTHR47976">
    <property type="entry name" value="G-TYPE LECTIN S-RECEPTOR-LIKE SERINE/THREONINE-PROTEIN KINASE SD2-5"/>
    <property type="match status" value="1"/>
</dbReference>
<dbReference type="AlphaFoldDB" id="A0AAP0HZ68"/>
<evidence type="ECO:0000259" key="23">
    <source>
        <dbReference type="PROSITE" id="PS50011"/>
    </source>
</evidence>
<dbReference type="GO" id="GO:0005524">
    <property type="term" value="F:ATP binding"/>
    <property type="evidence" value="ECO:0007669"/>
    <property type="project" value="UniProtKB-UniRule"/>
</dbReference>
<dbReference type="InterPro" id="IPR011009">
    <property type="entry name" value="Kinase-like_dom_sf"/>
</dbReference>
<dbReference type="Proteomes" id="UP001417504">
    <property type="component" value="Unassembled WGS sequence"/>
</dbReference>
<evidence type="ECO:0000256" key="7">
    <source>
        <dbReference type="ARBA" id="ARBA00022729"/>
    </source>
</evidence>
<dbReference type="Pfam" id="PF00069">
    <property type="entry name" value="Pkinase"/>
    <property type="match status" value="1"/>
</dbReference>
<dbReference type="CDD" id="cd14066">
    <property type="entry name" value="STKc_IRAK"/>
    <property type="match status" value="1"/>
</dbReference>
<evidence type="ECO:0000256" key="19">
    <source>
        <dbReference type="PIRNR" id="PIRNR000641"/>
    </source>
</evidence>
<keyword evidence="8" id="KW-0430">Lectin</keyword>
<keyword evidence="14" id="KW-1015">Disulfide bond</keyword>
<feature type="binding site" evidence="20">
    <location>
        <position position="536"/>
    </location>
    <ligand>
        <name>ATP</name>
        <dbReference type="ChEBI" id="CHEBI:30616"/>
    </ligand>
</feature>
<dbReference type="PROSITE" id="PS50927">
    <property type="entry name" value="BULB_LECTIN"/>
    <property type="match status" value="1"/>
</dbReference>
<dbReference type="InterPro" id="IPR000719">
    <property type="entry name" value="Prot_kinase_dom"/>
</dbReference>
<proteinExistence type="inferred from homology"/>
<dbReference type="EC" id="2.7.11.1" evidence="19"/>
<evidence type="ECO:0000256" key="9">
    <source>
        <dbReference type="ARBA" id="ARBA00022741"/>
    </source>
</evidence>
<keyword evidence="5 19" id="KW-0808">Transferase</keyword>
<keyword evidence="6 21" id="KW-0812">Transmembrane</keyword>
<dbReference type="PROSITE" id="PS00108">
    <property type="entry name" value="PROTEIN_KINASE_ST"/>
    <property type="match status" value="1"/>
</dbReference>
<keyword evidence="9 19" id="KW-0547">Nucleotide-binding</keyword>
<evidence type="ECO:0000256" key="13">
    <source>
        <dbReference type="ARBA" id="ARBA00023136"/>
    </source>
</evidence>
<accession>A0AAP0HZ68</accession>
<gene>
    <name evidence="26" type="ORF">Sjap_019270</name>
</gene>
<keyword evidence="10 19" id="KW-0418">Kinase</keyword>
<dbReference type="InterPro" id="IPR001480">
    <property type="entry name" value="Bulb-type_lectin_dom"/>
</dbReference>
<keyword evidence="11 19" id="KW-0067">ATP-binding</keyword>
<dbReference type="InterPro" id="IPR051343">
    <property type="entry name" value="G-type_lectin_kinases/EP1-like"/>
</dbReference>
<evidence type="ECO:0000256" key="3">
    <source>
        <dbReference type="ARBA" id="ARBA00022536"/>
    </source>
</evidence>
<dbReference type="Gene3D" id="2.90.10.30">
    <property type="match status" value="1"/>
</dbReference>
<dbReference type="SUPFAM" id="SSF51110">
    <property type="entry name" value="alpha-D-mannose-specific plant lectins"/>
    <property type="match status" value="1"/>
</dbReference>
<feature type="domain" description="Apple" evidence="25">
    <location>
        <begin position="337"/>
        <end position="422"/>
    </location>
</feature>
<feature type="chain" id="PRO_5043006043" description="Receptor-like serine/threonine-protein kinase" evidence="22">
    <location>
        <begin position="35"/>
        <end position="845"/>
    </location>
</feature>
<comment type="catalytic activity">
    <reaction evidence="17 19">
        <text>L-threonyl-[protein] + ATP = O-phospho-L-threonyl-[protein] + ADP + H(+)</text>
        <dbReference type="Rhea" id="RHEA:46608"/>
        <dbReference type="Rhea" id="RHEA-COMP:11060"/>
        <dbReference type="Rhea" id="RHEA-COMP:11605"/>
        <dbReference type="ChEBI" id="CHEBI:15378"/>
        <dbReference type="ChEBI" id="CHEBI:30013"/>
        <dbReference type="ChEBI" id="CHEBI:30616"/>
        <dbReference type="ChEBI" id="CHEBI:61977"/>
        <dbReference type="ChEBI" id="CHEBI:456216"/>
        <dbReference type="EC" id="2.7.11.1"/>
    </reaction>
</comment>
<keyword evidence="3" id="KW-0245">EGF-like domain</keyword>
<evidence type="ECO:0000313" key="26">
    <source>
        <dbReference type="EMBL" id="KAK9102016.1"/>
    </source>
</evidence>
<comment type="subcellular location">
    <subcellularLocation>
        <location evidence="1">Membrane</location>
        <topology evidence="1">Single-pass type I membrane protein</topology>
    </subcellularLocation>
</comment>
<dbReference type="SUPFAM" id="SSF56112">
    <property type="entry name" value="Protein kinase-like (PK-like)"/>
    <property type="match status" value="1"/>
</dbReference>
<evidence type="ECO:0000256" key="18">
    <source>
        <dbReference type="ARBA" id="ARBA00048679"/>
    </source>
</evidence>
<protein>
    <recommendedName>
        <fullName evidence="19">Receptor-like serine/threonine-protein kinase</fullName>
        <ecNumber evidence="19">2.7.11.1</ecNumber>
    </recommendedName>
</protein>
<evidence type="ECO:0000313" key="27">
    <source>
        <dbReference type="Proteomes" id="UP001417504"/>
    </source>
</evidence>
<keyword evidence="2 19" id="KW-0723">Serine/threonine-protein kinase</keyword>